<dbReference type="AlphaFoldDB" id="A0A1H0K9U3"/>
<keyword evidence="1" id="KW-0472">Membrane</keyword>
<feature type="transmembrane region" description="Helical" evidence="1">
    <location>
        <begin position="508"/>
        <end position="535"/>
    </location>
</feature>
<reference evidence="2 3" key="1">
    <citation type="submission" date="2016-10" db="EMBL/GenBank/DDBJ databases">
        <authorList>
            <person name="de Groot N.N."/>
        </authorList>
    </citation>
    <scope>NUCLEOTIDE SEQUENCE [LARGE SCALE GENOMIC DNA]</scope>
    <source>
        <strain evidence="3">L7-484,KACC 16230,DSM 25025</strain>
    </source>
</reference>
<protein>
    <submittedName>
        <fullName evidence="2">Multidrug efflux pump subunit AcrB</fullName>
    </submittedName>
</protein>
<proteinExistence type="predicted"/>
<accession>A0A1H0K9U3</accession>
<feature type="transmembrane region" description="Helical" evidence="1">
    <location>
        <begin position="838"/>
        <end position="861"/>
    </location>
</feature>
<dbReference type="OrthoDB" id="9806532at2"/>
<feature type="transmembrane region" description="Helical" evidence="1">
    <location>
        <begin position="894"/>
        <end position="918"/>
    </location>
</feature>
<dbReference type="Gene3D" id="3.30.2090.10">
    <property type="entry name" value="Multidrug efflux transporter AcrB TolC docking domain, DN and DC subdomains"/>
    <property type="match status" value="2"/>
</dbReference>
<dbReference type="Gene3D" id="3.30.70.1320">
    <property type="entry name" value="Multidrug efflux transporter AcrB pore domain like"/>
    <property type="match status" value="1"/>
</dbReference>
<name>A0A1H0K9U3_9HYPH</name>
<keyword evidence="1" id="KW-1133">Transmembrane helix</keyword>
<dbReference type="SUPFAM" id="SSF82693">
    <property type="entry name" value="Multidrug efflux transporter AcrB pore domain, PN1, PN2, PC1 and PC2 subdomains"/>
    <property type="match status" value="3"/>
</dbReference>
<dbReference type="RefSeq" id="WP_090675219.1">
    <property type="nucleotide sequence ID" value="NZ_FNIT01000007.1"/>
</dbReference>
<dbReference type="SUPFAM" id="SSF82866">
    <property type="entry name" value="Multidrug efflux transporter AcrB transmembrane domain"/>
    <property type="match status" value="2"/>
</dbReference>
<dbReference type="Proteomes" id="UP000198793">
    <property type="component" value="Unassembled WGS sequence"/>
</dbReference>
<dbReference type="InterPro" id="IPR001036">
    <property type="entry name" value="Acrflvin-R"/>
</dbReference>
<keyword evidence="1" id="KW-0812">Transmembrane</keyword>
<organism evidence="2 3">
    <name type="scientific">Aureimonas jatrophae</name>
    <dbReference type="NCBI Taxonomy" id="1166073"/>
    <lineage>
        <taxon>Bacteria</taxon>
        <taxon>Pseudomonadati</taxon>
        <taxon>Pseudomonadota</taxon>
        <taxon>Alphaproteobacteria</taxon>
        <taxon>Hyphomicrobiales</taxon>
        <taxon>Aurantimonadaceae</taxon>
        <taxon>Aureimonas</taxon>
    </lineage>
</organism>
<evidence type="ECO:0000313" key="2">
    <source>
        <dbReference type="EMBL" id="SDO52669.1"/>
    </source>
</evidence>
<evidence type="ECO:0000256" key="1">
    <source>
        <dbReference type="SAM" id="Phobius"/>
    </source>
</evidence>
<dbReference type="Pfam" id="PF00873">
    <property type="entry name" value="ACR_tran"/>
    <property type="match status" value="1"/>
</dbReference>
<gene>
    <name evidence="2" type="ORF">SAMN05192530_107166</name>
</gene>
<feature type="transmembrane region" description="Helical" evidence="1">
    <location>
        <begin position="943"/>
        <end position="961"/>
    </location>
</feature>
<feature type="transmembrane region" description="Helical" evidence="1">
    <location>
        <begin position="426"/>
        <end position="449"/>
    </location>
</feature>
<dbReference type="InterPro" id="IPR027463">
    <property type="entry name" value="AcrB_DN_DC_subdom"/>
</dbReference>
<dbReference type="PRINTS" id="PR00702">
    <property type="entry name" value="ACRIFLAVINRP"/>
</dbReference>
<feature type="transmembrane region" description="Helical" evidence="1">
    <location>
        <begin position="332"/>
        <end position="351"/>
    </location>
</feature>
<evidence type="ECO:0000313" key="3">
    <source>
        <dbReference type="Proteomes" id="UP000198793"/>
    </source>
</evidence>
<dbReference type="PANTHER" id="PTHR32063:SF77">
    <property type="entry name" value="ACR FAMILY TRANSPORT PROTEIN"/>
    <property type="match status" value="1"/>
</dbReference>
<dbReference type="SUPFAM" id="SSF82714">
    <property type="entry name" value="Multidrug efflux transporter AcrB TolC docking domain, DN and DC subdomains"/>
    <property type="match status" value="2"/>
</dbReference>
<feature type="transmembrane region" description="Helical" evidence="1">
    <location>
        <begin position="358"/>
        <end position="378"/>
    </location>
</feature>
<dbReference type="Gene3D" id="3.30.70.1440">
    <property type="entry name" value="Multidrug efflux transporter AcrB pore domain"/>
    <property type="match status" value="1"/>
</dbReference>
<dbReference type="PANTHER" id="PTHR32063">
    <property type="match status" value="1"/>
</dbReference>
<feature type="transmembrane region" description="Helical" evidence="1">
    <location>
        <begin position="973"/>
        <end position="996"/>
    </location>
</feature>
<dbReference type="GO" id="GO:0042910">
    <property type="term" value="F:xenobiotic transmembrane transporter activity"/>
    <property type="evidence" value="ECO:0007669"/>
    <property type="project" value="TreeGrafter"/>
</dbReference>
<dbReference type="EMBL" id="FNIT01000007">
    <property type="protein sequence ID" value="SDO52669.1"/>
    <property type="molecule type" value="Genomic_DNA"/>
</dbReference>
<dbReference type="STRING" id="1166073.SAMN05192530_107166"/>
<dbReference type="GO" id="GO:0005886">
    <property type="term" value="C:plasma membrane"/>
    <property type="evidence" value="ECO:0007669"/>
    <property type="project" value="TreeGrafter"/>
</dbReference>
<dbReference type="Gene3D" id="3.30.70.1430">
    <property type="entry name" value="Multidrug efflux transporter AcrB pore domain"/>
    <property type="match status" value="2"/>
</dbReference>
<feature type="transmembrane region" description="Helical" evidence="1">
    <location>
        <begin position="384"/>
        <end position="405"/>
    </location>
</feature>
<feature type="transmembrane region" description="Helical" evidence="1">
    <location>
        <begin position="868"/>
        <end position="888"/>
    </location>
</feature>
<sequence>MNVSAWAIRHPLPTTVLFVVLTALGLLSFRSLPITYFPTIDVPLVTVTIGDPGAAPEDIETAITQRVEDAVASLTGIEELESVVEMGRSVTTVEFELSVPIDRAVADVRDAVASVRSDFPSGIDEPVVARVEAESGPVVTYAVADPSLTREELSFFVDDVVTRELRSRAGIGRVERIGGVDREIQIRLDPDRLLALDVTASQVNAELGRLAFDAGGGTMRTGDVDRMVSTVATLRSLEDLEATAIRLPNGSSATLGSLGTVIDTYAEPDGFGVLDGTEVVGFSVLRARGASDVGVADVVDEAIGELLTAHPTVRFSRIDDSVTYTLGNYHSALKTLAEGSLLAMVVVFLFLRDWRATAVAAVALPLAIVPTFWAMQLLGFSLNIISLLGITLVAGILVDDAIVEIENIERHGRMGKPARQAAIDASAQIGLTVTAIAATIIAVFMPVGFMSGVVGQYFREFGLTVAIAVFFSLLVARLVTPLLAVHLMRFHAEIRRAPGMVERAYASLLRIAVTWRGTTVAVAVLLFAGSLALAIRLPTAFLPDEDNGKIQVSVELPAGSSLDDTRSTAETIRNELKNLDGVGGIFIRGGTNASGQRGLNLASLLVILEPKTERALSAQALTPLVADALRRVPDIGFEPLNSSGERDVSVSILSRDGTAASEAADAMLRDLAMAPFAVAPASSETARTPEIRIRPDIERMANAGVTTTALADTVRVATVGAYDDDLAEFIDRDRRIPIRLQLERSARDDLETLRTQRVPADDGRLVPLAQLADVDFAERVSRIERRDRERRIDVAFDTPEGMASGPGMNELRALVAVRGLPAGVRLEASGDSDTQGNVFSGFASAMGLGIGLVFVVLVLLFGSVVTPVTILVTLPLSLAGVVAALMLTGTAVSLPVVIGILMLMGIVTKNAIMLLDFAQEGEREGLSRAEASVAAGRERARPIVMTTLAMVAGMVPAALALGEGGDFRAPMAIAVIGGLVVSTLLSLVVVPALHTLMGDASNALRRVLSRIGSGGRAEASVT</sequence>
<dbReference type="Gene3D" id="1.20.1640.10">
    <property type="entry name" value="Multidrug efflux transporter AcrB transmembrane domain"/>
    <property type="match status" value="2"/>
</dbReference>
<keyword evidence="3" id="KW-1185">Reference proteome</keyword>
<feature type="transmembrane region" description="Helical" evidence="1">
    <location>
        <begin position="461"/>
        <end position="487"/>
    </location>
</feature>